<dbReference type="PANTHER" id="PTHR36251">
    <property type="entry name" value="FELS-1 PROPHAGE HOST SPECIFICITY PROTEIN-RELATED"/>
    <property type="match status" value="1"/>
</dbReference>
<feature type="region of interest" description="Disordered" evidence="1">
    <location>
        <begin position="1"/>
        <end position="23"/>
    </location>
</feature>
<dbReference type="Pfam" id="PF13550">
    <property type="entry name" value="Phage-tail_3"/>
    <property type="match status" value="2"/>
</dbReference>
<evidence type="ECO:0000259" key="3">
    <source>
        <dbReference type="Pfam" id="PF13550"/>
    </source>
</evidence>
<feature type="domain" description="Tip attachment protein J" evidence="3">
    <location>
        <begin position="271"/>
        <end position="427"/>
    </location>
</feature>
<feature type="domain" description="Tip attachment protein J central straight fiber" evidence="2">
    <location>
        <begin position="1278"/>
        <end position="1315"/>
    </location>
</feature>
<sequence length="1317" mass="145736">MVNKLPVPIGAKGGSSKPKSPTEMQDNLISINKIRVLLAVSDGKLILNFHPRGVRVEDDGDQVGVSVEYAVDIAIDGGSYTQYMTDIIEGKTTSGYDRSRRIDLPSFNTQVLLRIRRITADSQSSNLVDGIRLQSYAEVIDAKFRYPLTGLVYVEFDSELFPNQIPNISIKKKKLINVPTNYDPITRTYSGTWNGLWKKAWSNNPAFVLYDLITNQRYGLDQRELGIEIDKWSIYECAQYCDQMVPNGKGGTEPRYLCDVVIQSRLRRISLSVIFAQSSVASFWNGESLSIVIDKPRQPSYIFSNENVIGGEFTYTFASEKSMYTQCNVTFDDAQNFYSQDIEGVFDPEMTLRFGHNPTAITAIGCTRRSEANRRGRWVLKTNVRSTTVNFATGRKVIPTIGDVIIVADNFWSSALTMNLSGRVMEVSGLQVFLPFKVDARPGDRIIVNKPDGAPVGRTIANVTPDGKTITINTTFGFDVQPDAIFAIERTDLAQQQYVVTEIKRGDGEEEFSYSITAVEYDPNKYDEIDYGVNIDDRPTSIVQPDILPAPQNVKVSSYSRIVQGMSVETMRVTRQWRKDNGNWNNTPQTASKEMEVEGIYAGNYHVRVRSVASNGSSSGWSAIVSVHLSGKVGEPNAPINMTATDNEVFGIRVKWGMPDGSGDTAYIELHRAPNGSDGHPIEDEASLLTLVPYPQHEYWHSILPAGQVIWYKARAIDRIGNVSAWTPFVRGMASVDTSIITDHIKVDIENSEGYQFLKDNAVNTTNKAHAAAEATIENALANDKDVRIQRVKNGKFTAQIKESLKLIADETEARVTQMSQLEADFDGKINAQNSELREVIATGDEALSRSIDDLRAEIGDDIQGQITEVKEAIVTETEARVTADTALSTRIGDNEAAINQKLDSRIDAEGAGVMYGVNLGLKYNGQEYSAGMALSLVGDGTGVKSQMLFSADRFAIISNAQAGAFTLPLWLRITGVYQQPVSSFWNGESLSIVIDKPRQPSYIFSNENVIGGEFTYTFASEKSMYTQCNVTFDDAQNFYSQDIEGVFDPEMTLRFGHNPTAITAIGCTRRSEANRRGRWVLKTNVRSTTVNFATGRKVIPTIGDVIIVADNFWSSALTMNLSGRVMEVSGLQVFLPFKVDARPGDRIIVNKPDGAPVGRTIANVTPDGKTITINTTFGFDVQPDAIFAIERTDLAQQQYVVTEIKRGDGEEEFSYSITAVEYDPNKYDEIDYGVNIDDRPTSIVQPDILPAPQNVKVSSYSRIVQGMSVETMRVTRFINSLLVKDGTITTAKIAQQINSTNWSSGSAGWMINKGVC</sequence>
<proteinExistence type="predicted"/>
<organism evidence="5">
    <name type="scientific">Vibrio phage Vc1</name>
    <dbReference type="NCBI Taxonomy" id="1480731"/>
    <lineage>
        <taxon>Viruses</taxon>
        <taxon>Duplodnaviria</taxon>
        <taxon>Heunggongvirae</taxon>
        <taxon>Uroviricota</taxon>
        <taxon>Caudoviricetes</taxon>
        <taxon>Drexlerviridae</taxon>
        <taxon>Jhansiroadvirus</taxon>
        <taxon>Jhansiroadvirus gwaliVC1</taxon>
    </lineage>
</organism>
<dbReference type="InterPro" id="IPR053171">
    <property type="entry name" value="Viral_Tip_Attach_Protein"/>
</dbReference>
<evidence type="ECO:0000259" key="4">
    <source>
        <dbReference type="Pfam" id="PF24801"/>
    </source>
</evidence>
<feature type="domain" description="Tip attachment protein J" evidence="3">
    <location>
        <begin position="985"/>
        <end position="1129"/>
    </location>
</feature>
<gene>
    <name evidence="5" type="ORF">2019VC1_11</name>
</gene>
<dbReference type="Pfam" id="PF09327">
    <property type="entry name" value="Phage_Tail_Tip"/>
    <property type="match status" value="2"/>
</dbReference>
<dbReference type="EMBL" id="MT360682">
    <property type="protein sequence ID" value="QJT70616.1"/>
    <property type="molecule type" value="Genomic_DNA"/>
</dbReference>
<dbReference type="PANTHER" id="PTHR36251:SF2">
    <property type="entry name" value="GIFSY-2 PROPHAGE HOST SPECIFICITY PROTEIN J, PHAGE LAMBDA"/>
    <property type="match status" value="1"/>
</dbReference>
<evidence type="ECO:0000259" key="2">
    <source>
        <dbReference type="Pfam" id="PF09327"/>
    </source>
</evidence>
<name>A0A6M5CCT3_9CAUD</name>
<dbReference type="InterPro" id="IPR055385">
    <property type="entry name" value="GpJ_HDII-ins2"/>
</dbReference>
<feature type="domain" description="Tip attachment protein J HDII-ins2" evidence="4">
    <location>
        <begin position="51"/>
        <end position="142"/>
    </location>
</feature>
<protein>
    <submittedName>
        <fullName evidence="5">Tail protein</fullName>
    </submittedName>
</protein>
<accession>A0A6M5CCT3</accession>
<dbReference type="InterPro" id="IPR015406">
    <property type="entry name" value="GpJ_CSF"/>
</dbReference>
<evidence type="ECO:0000256" key="1">
    <source>
        <dbReference type="SAM" id="MobiDB-lite"/>
    </source>
</evidence>
<dbReference type="InterPro" id="IPR032876">
    <property type="entry name" value="J_dom"/>
</dbReference>
<reference evidence="5" key="1">
    <citation type="submission" date="2020-04" db="EMBL/GenBank/DDBJ databases">
        <authorList>
            <person name="Kumar P."/>
            <person name="Meghvansi M.K."/>
            <person name="Kamboj D.V."/>
        </authorList>
    </citation>
    <scope>NUCLEOTIDE SEQUENCE [LARGE SCALE GENOMIC DNA]</scope>
</reference>
<dbReference type="Pfam" id="PF24801">
    <property type="entry name" value="FNIII-A_GpJ"/>
    <property type="match status" value="1"/>
</dbReference>
<feature type="domain" description="Tip attachment protein J central straight fiber" evidence="2">
    <location>
        <begin position="898"/>
        <end position="963"/>
    </location>
</feature>
<evidence type="ECO:0000313" key="5">
    <source>
        <dbReference type="EMBL" id="QJT70616.1"/>
    </source>
</evidence>